<dbReference type="Proteomes" id="UP000619244">
    <property type="component" value="Unassembled WGS sequence"/>
</dbReference>
<dbReference type="AlphaFoldDB" id="A0A918KL11"/>
<feature type="region of interest" description="Disordered" evidence="1">
    <location>
        <begin position="116"/>
        <end position="141"/>
    </location>
</feature>
<evidence type="ECO:0000313" key="4">
    <source>
        <dbReference type="Proteomes" id="UP000619244"/>
    </source>
</evidence>
<accession>A0A918KL11</accession>
<reference evidence="3" key="2">
    <citation type="submission" date="2020-09" db="EMBL/GenBank/DDBJ databases">
        <authorList>
            <person name="Sun Q."/>
            <person name="Ohkuma M."/>
        </authorList>
    </citation>
    <scope>NUCLEOTIDE SEQUENCE</scope>
    <source>
        <strain evidence="3">JCM 4790</strain>
    </source>
</reference>
<name>A0A918KL11_9ACTN</name>
<feature type="compositionally biased region" description="Low complexity" evidence="1">
    <location>
        <begin position="116"/>
        <end position="131"/>
    </location>
</feature>
<feature type="region of interest" description="Disordered" evidence="1">
    <location>
        <begin position="1"/>
        <end position="67"/>
    </location>
</feature>
<protein>
    <submittedName>
        <fullName evidence="3">Uncharacterized protein</fullName>
    </submittedName>
</protein>
<sequence>MAGKSSEESISDEEWERFLRDSERGVPADAPKEPSARARMVTERLRQQDARGELPTGWRTGPAWRETDGRAARRRKWWAVAGVPVAVAVVLVAMRPSLLPGDPFGDRTEAAALPPETAAPTTAPAAAPGTASLDHPFAGSPAERYADGADGIVVPGAKPVGAMGEEQVAQALKQTKALLVGANLDRKVLLGGHPKAALDVLDPKQPEMLDDVRSWLRHPDEDHDPLLLFSRFDPDEVRLVGDVVKTRGRMTFEAGEDGASVVVHADYTFVYALAPADEERTEVTRTIVRRALDVRLLDPAKYTATPGKLAVMRYAQDFGNSACDTHDGFLHPQFDSQAAAGPSAVPTGPTRDPYDRSRDIRDGAGAGECGVVSRT</sequence>
<evidence type="ECO:0000256" key="1">
    <source>
        <dbReference type="SAM" id="MobiDB-lite"/>
    </source>
</evidence>
<feature type="transmembrane region" description="Helical" evidence="2">
    <location>
        <begin position="77"/>
        <end position="94"/>
    </location>
</feature>
<dbReference type="EMBL" id="BMVU01000007">
    <property type="protein sequence ID" value="GGX67944.1"/>
    <property type="molecule type" value="Genomic_DNA"/>
</dbReference>
<keyword evidence="2" id="KW-1133">Transmembrane helix</keyword>
<evidence type="ECO:0000256" key="2">
    <source>
        <dbReference type="SAM" id="Phobius"/>
    </source>
</evidence>
<feature type="compositionally biased region" description="Basic and acidic residues" evidence="1">
    <location>
        <begin position="352"/>
        <end position="362"/>
    </location>
</feature>
<feature type="region of interest" description="Disordered" evidence="1">
    <location>
        <begin position="333"/>
        <end position="375"/>
    </location>
</feature>
<keyword evidence="4" id="KW-1185">Reference proteome</keyword>
<keyword evidence="2" id="KW-0812">Transmembrane</keyword>
<feature type="compositionally biased region" description="Basic and acidic residues" evidence="1">
    <location>
        <begin position="16"/>
        <end position="52"/>
    </location>
</feature>
<gene>
    <name evidence="3" type="ORF">GCM10010358_22980</name>
</gene>
<keyword evidence="2" id="KW-0472">Membrane</keyword>
<evidence type="ECO:0000313" key="3">
    <source>
        <dbReference type="EMBL" id="GGX67944.1"/>
    </source>
</evidence>
<reference evidence="3" key="1">
    <citation type="journal article" date="2014" name="Int. J. Syst. Evol. Microbiol.">
        <title>Complete genome sequence of Corynebacterium casei LMG S-19264T (=DSM 44701T), isolated from a smear-ripened cheese.</title>
        <authorList>
            <consortium name="US DOE Joint Genome Institute (JGI-PGF)"/>
            <person name="Walter F."/>
            <person name="Albersmeier A."/>
            <person name="Kalinowski J."/>
            <person name="Ruckert C."/>
        </authorList>
    </citation>
    <scope>NUCLEOTIDE SEQUENCE</scope>
    <source>
        <strain evidence="3">JCM 4790</strain>
    </source>
</reference>
<comment type="caution">
    <text evidence="3">The sequence shown here is derived from an EMBL/GenBank/DDBJ whole genome shotgun (WGS) entry which is preliminary data.</text>
</comment>
<organism evidence="3 4">
    <name type="scientific">Streptomyces minutiscleroticus</name>
    <dbReference type="NCBI Taxonomy" id="68238"/>
    <lineage>
        <taxon>Bacteria</taxon>
        <taxon>Bacillati</taxon>
        <taxon>Actinomycetota</taxon>
        <taxon>Actinomycetes</taxon>
        <taxon>Kitasatosporales</taxon>
        <taxon>Streptomycetaceae</taxon>
        <taxon>Streptomyces</taxon>
    </lineage>
</organism>
<proteinExistence type="predicted"/>
<dbReference type="RefSeq" id="WP_190190103.1">
    <property type="nucleotide sequence ID" value="NZ_BMVU01000007.1"/>
</dbReference>